<dbReference type="Proteomes" id="UP000324800">
    <property type="component" value="Unassembled WGS sequence"/>
</dbReference>
<dbReference type="PROSITE" id="PS50076">
    <property type="entry name" value="DNAJ_2"/>
    <property type="match status" value="1"/>
</dbReference>
<dbReference type="InterPro" id="IPR018253">
    <property type="entry name" value="DnaJ_domain_CS"/>
</dbReference>
<dbReference type="EMBL" id="SNRW01032102">
    <property type="protein sequence ID" value="KAA6356979.1"/>
    <property type="molecule type" value="Genomic_DNA"/>
</dbReference>
<dbReference type="InterPro" id="IPR001623">
    <property type="entry name" value="DnaJ_domain"/>
</dbReference>
<evidence type="ECO:0000313" key="3">
    <source>
        <dbReference type="Proteomes" id="UP000324800"/>
    </source>
</evidence>
<dbReference type="AlphaFoldDB" id="A0A5J4TFR7"/>
<dbReference type="Gene3D" id="1.10.287.110">
    <property type="entry name" value="DnaJ domain"/>
    <property type="match status" value="1"/>
</dbReference>
<dbReference type="Pfam" id="PF00226">
    <property type="entry name" value="DnaJ"/>
    <property type="match status" value="1"/>
</dbReference>
<evidence type="ECO:0000313" key="2">
    <source>
        <dbReference type="EMBL" id="KAA6356979.1"/>
    </source>
</evidence>
<gene>
    <name evidence="2" type="ORF">EZS28_047493</name>
</gene>
<name>A0A5J4TFR7_9EUKA</name>
<organism evidence="2 3">
    <name type="scientific">Streblomastix strix</name>
    <dbReference type="NCBI Taxonomy" id="222440"/>
    <lineage>
        <taxon>Eukaryota</taxon>
        <taxon>Metamonada</taxon>
        <taxon>Preaxostyla</taxon>
        <taxon>Oxymonadida</taxon>
        <taxon>Streblomastigidae</taxon>
        <taxon>Streblomastix</taxon>
    </lineage>
</organism>
<reference evidence="2 3" key="1">
    <citation type="submission" date="2019-03" db="EMBL/GenBank/DDBJ databases">
        <title>Single cell metagenomics reveals metabolic interactions within the superorganism composed of flagellate Streblomastix strix and complex community of Bacteroidetes bacteria on its surface.</title>
        <authorList>
            <person name="Treitli S.C."/>
            <person name="Kolisko M."/>
            <person name="Husnik F."/>
            <person name="Keeling P."/>
            <person name="Hampl V."/>
        </authorList>
    </citation>
    <scope>NUCLEOTIDE SEQUENCE [LARGE SCALE GENOMIC DNA]</scope>
    <source>
        <strain evidence="2">ST1C</strain>
    </source>
</reference>
<feature type="domain" description="J" evidence="1">
    <location>
        <begin position="10"/>
        <end position="76"/>
    </location>
</feature>
<sequence length="126" mass="14599">MIIGGRFKMDYYAILEIARDASPQEVKRKYKELAQKNHPSLHRDQVAEYTQKFREVTEAYEVLSNAKYRSIYDQFGVTGLKKGAPNVHGQIIGGDYQFKSDPDEVFRDAFGRNPFTEFFDFSMVSL</sequence>
<dbReference type="SMART" id="SM00271">
    <property type="entry name" value="DnaJ"/>
    <property type="match status" value="1"/>
</dbReference>
<dbReference type="InterPro" id="IPR036869">
    <property type="entry name" value="J_dom_sf"/>
</dbReference>
<dbReference type="PANTHER" id="PTHR45168:SF3">
    <property type="entry name" value="DNAJ HEAT SHOCK PROTEIN FAMILY (HSP40) MEMBER B2"/>
    <property type="match status" value="1"/>
</dbReference>
<protein>
    <submittedName>
        <fullName evidence="2">Putative heat shock protein 40</fullName>
    </submittedName>
</protein>
<dbReference type="SUPFAM" id="SSF46565">
    <property type="entry name" value="Chaperone J-domain"/>
    <property type="match status" value="1"/>
</dbReference>
<evidence type="ECO:0000259" key="1">
    <source>
        <dbReference type="PROSITE" id="PS50076"/>
    </source>
</evidence>
<dbReference type="GO" id="GO:0051082">
    <property type="term" value="F:unfolded protein binding"/>
    <property type="evidence" value="ECO:0007669"/>
    <property type="project" value="InterPro"/>
</dbReference>
<dbReference type="PANTHER" id="PTHR45168">
    <property type="entry name" value="DNAJ HOMOLOG SUBFAMILY B MEMBER 2"/>
    <property type="match status" value="1"/>
</dbReference>
<dbReference type="CDD" id="cd06257">
    <property type="entry name" value="DnaJ"/>
    <property type="match status" value="1"/>
</dbReference>
<dbReference type="GO" id="GO:0030544">
    <property type="term" value="F:Hsp70 protein binding"/>
    <property type="evidence" value="ECO:0007669"/>
    <property type="project" value="InterPro"/>
</dbReference>
<dbReference type="PRINTS" id="PR00625">
    <property type="entry name" value="JDOMAIN"/>
</dbReference>
<dbReference type="InterPro" id="IPR043183">
    <property type="entry name" value="DNJB2/6-like"/>
</dbReference>
<comment type="caution">
    <text evidence="2">The sequence shown here is derived from an EMBL/GenBank/DDBJ whole genome shotgun (WGS) entry which is preliminary data.</text>
</comment>
<keyword evidence="2" id="KW-0346">Stress response</keyword>
<dbReference type="OrthoDB" id="10250354at2759"/>
<dbReference type="PROSITE" id="PS00636">
    <property type="entry name" value="DNAJ_1"/>
    <property type="match status" value="1"/>
</dbReference>
<proteinExistence type="predicted"/>
<accession>A0A5J4TFR7</accession>